<dbReference type="EMBL" id="KV426045">
    <property type="protein sequence ID" value="KZV90602.1"/>
    <property type="molecule type" value="Genomic_DNA"/>
</dbReference>
<evidence type="ECO:0000259" key="2">
    <source>
        <dbReference type="PROSITE" id="PS51192"/>
    </source>
</evidence>
<dbReference type="PANTHER" id="PTHR13710:SF152">
    <property type="entry name" value="ATP-DEPENDENT DNA HELICASE Q5"/>
    <property type="match status" value="1"/>
</dbReference>
<dbReference type="PROSITE" id="PS51192">
    <property type="entry name" value="HELICASE_ATP_BIND_1"/>
    <property type="match status" value="1"/>
</dbReference>
<dbReference type="GO" id="GO:0003676">
    <property type="term" value="F:nucleic acid binding"/>
    <property type="evidence" value="ECO:0007669"/>
    <property type="project" value="InterPro"/>
</dbReference>
<keyword evidence="4" id="KW-1185">Reference proteome</keyword>
<reference evidence="3 4" key="1">
    <citation type="journal article" date="2016" name="Mol. Biol. Evol.">
        <title>Comparative Genomics of Early-Diverging Mushroom-Forming Fungi Provides Insights into the Origins of Lignocellulose Decay Capabilities.</title>
        <authorList>
            <person name="Nagy L.G."/>
            <person name="Riley R."/>
            <person name="Tritt A."/>
            <person name="Adam C."/>
            <person name="Daum C."/>
            <person name="Floudas D."/>
            <person name="Sun H."/>
            <person name="Yadav J.S."/>
            <person name="Pangilinan J."/>
            <person name="Larsson K.H."/>
            <person name="Matsuura K."/>
            <person name="Barry K."/>
            <person name="Labutti K."/>
            <person name="Kuo R."/>
            <person name="Ohm R.A."/>
            <person name="Bhattacharya S.S."/>
            <person name="Shirouzu T."/>
            <person name="Yoshinaga Y."/>
            <person name="Martin F.M."/>
            <person name="Grigoriev I.V."/>
            <person name="Hibbett D.S."/>
        </authorList>
    </citation>
    <scope>NUCLEOTIDE SEQUENCE [LARGE SCALE GENOMIC DNA]</scope>
    <source>
        <strain evidence="3 4">HHB12029</strain>
    </source>
</reference>
<dbReference type="CDD" id="cd17920">
    <property type="entry name" value="DEXHc_RecQ"/>
    <property type="match status" value="1"/>
</dbReference>
<dbReference type="InParanoid" id="A0A165GJ77"/>
<comment type="similarity">
    <text evidence="1">Belongs to the helicase family. RecQ subfamily.</text>
</comment>
<protein>
    <recommendedName>
        <fullName evidence="2">Helicase ATP-binding domain-containing protein</fullName>
    </recommendedName>
</protein>
<dbReference type="Gene3D" id="3.40.50.300">
    <property type="entry name" value="P-loop containing nucleotide triphosphate hydrolases"/>
    <property type="match status" value="1"/>
</dbReference>
<sequence>GVTIVVSPLLGTWLRTQVDRLEELNVPVQSWTSQTSNEERQLIKKDLQSGHPVTRLLYITPEGLDTESFKPILKQLYRQGELNRFVVDEAHCISEWGHQFRTQYRNLGSFRARFPGVPIMALTASATPTVCDDIIHSLRMEEDQLLKVVDQFNRPNLFYQVRPLLML</sequence>
<dbReference type="GO" id="GO:0005524">
    <property type="term" value="F:ATP binding"/>
    <property type="evidence" value="ECO:0007669"/>
    <property type="project" value="InterPro"/>
</dbReference>
<dbReference type="OrthoDB" id="10261556at2759"/>
<feature type="domain" description="Helicase ATP-binding" evidence="2">
    <location>
        <begin position="1"/>
        <end position="144"/>
    </location>
</feature>
<dbReference type="GO" id="GO:0000724">
    <property type="term" value="P:double-strand break repair via homologous recombination"/>
    <property type="evidence" value="ECO:0007669"/>
    <property type="project" value="TreeGrafter"/>
</dbReference>
<accession>A0A165GJ77</accession>
<dbReference type="PANTHER" id="PTHR13710">
    <property type="entry name" value="DNA HELICASE RECQ FAMILY MEMBER"/>
    <property type="match status" value="1"/>
</dbReference>
<name>A0A165GJ77_EXIGL</name>
<dbReference type="InterPro" id="IPR027417">
    <property type="entry name" value="P-loop_NTPase"/>
</dbReference>
<dbReference type="Pfam" id="PF00270">
    <property type="entry name" value="DEAD"/>
    <property type="match status" value="1"/>
</dbReference>
<dbReference type="Proteomes" id="UP000077266">
    <property type="component" value="Unassembled WGS sequence"/>
</dbReference>
<dbReference type="InterPro" id="IPR011545">
    <property type="entry name" value="DEAD/DEAH_box_helicase_dom"/>
</dbReference>
<dbReference type="InterPro" id="IPR014001">
    <property type="entry name" value="Helicase_ATP-bd"/>
</dbReference>
<dbReference type="GO" id="GO:0005694">
    <property type="term" value="C:chromosome"/>
    <property type="evidence" value="ECO:0007669"/>
    <property type="project" value="TreeGrafter"/>
</dbReference>
<dbReference type="AlphaFoldDB" id="A0A165GJ77"/>
<feature type="non-terminal residue" evidence="3">
    <location>
        <position position="1"/>
    </location>
</feature>
<dbReference type="GO" id="GO:0009378">
    <property type="term" value="F:four-way junction helicase activity"/>
    <property type="evidence" value="ECO:0007669"/>
    <property type="project" value="TreeGrafter"/>
</dbReference>
<gene>
    <name evidence="3" type="ORF">EXIGLDRAFT_616758</name>
</gene>
<evidence type="ECO:0000256" key="1">
    <source>
        <dbReference type="ARBA" id="ARBA00005446"/>
    </source>
</evidence>
<organism evidence="3 4">
    <name type="scientific">Exidia glandulosa HHB12029</name>
    <dbReference type="NCBI Taxonomy" id="1314781"/>
    <lineage>
        <taxon>Eukaryota</taxon>
        <taxon>Fungi</taxon>
        <taxon>Dikarya</taxon>
        <taxon>Basidiomycota</taxon>
        <taxon>Agaricomycotina</taxon>
        <taxon>Agaricomycetes</taxon>
        <taxon>Auriculariales</taxon>
        <taxon>Exidiaceae</taxon>
        <taxon>Exidia</taxon>
    </lineage>
</organism>
<dbReference type="GO" id="GO:0005634">
    <property type="term" value="C:nucleus"/>
    <property type="evidence" value="ECO:0007669"/>
    <property type="project" value="TreeGrafter"/>
</dbReference>
<dbReference type="GO" id="GO:0043138">
    <property type="term" value="F:3'-5' DNA helicase activity"/>
    <property type="evidence" value="ECO:0007669"/>
    <property type="project" value="TreeGrafter"/>
</dbReference>
<evidence type="ECO:0000313" key="4">
    <source>
        <dbReference type="Proteomes" id="UP000077266"/>
    </source>
</evidence>
<proteinExistence type="inferred from homology"/>
<dbReference type="STRING" id="1314781.A0A165GJ77"/>
<evidence type="ECO:0000313" key="3">
    <source>
        <dbReference type="EMBL" id="KZV90602.1"/>
    </source>
</evidence>
<dbReference type="SUPFAM" id="SSF52540">
    <property type="entry name" value="P-loop containing nucleoside triphosphate hydrolases"/>
    <property type="match status" value="1"/>
</dbReference>
<dbReference type="GO" id="GO:0005737">
    <property type="term" value="C:cytoplasm"/>
    <property type="evidence" value="ECO:0007669"/>
    <property type="project" value="TreeGrafter"/>
</dbReference>